<feature type="non-terminal residue" evidence="2">
    <location>
        <position position="1"/>
    </location>
</feature>
<dbReference type="NCBIfam" id="TIGR01594">
    <property type="entry name" value="holin_lambda"/>
    <property type="match status" value="1"/>
</dbReference>
<feature type="transmembrane region" description="Helical" evidence="1">
    <location>
        <begin position="63"/>
        <end position="84"/>
    </location>
</feature>
<evidence type="ECO:0008006" key="4">
    <source>
        <dbReference type="Google" id="ProtNLM"/>
    </source>
</evidence>
<evidence type="ECO:0000313" key="3">
    <source>
        <dbReference type="Proteomes" id="UP000270834"/>
    </source>
</evidence>
<organism evidence="2 3">
    <name type="scientific">Pseudomonas aeruginosa</name>
    <dbReference type="NCBI Taxonomy" id="287"/>
    <lineage>
        <taxon>Bacteria</taxon>
        <taxon>Pseudomonadati</taxon>
        <taxon>Pseudomonadota</taxon>
        <taxon>Gammaproteobacteria</taxon>
        <taxon>Pseudomonadales</taxon>
        <taxon>Pseudomonadaceae</taxon>
        <taxon>Pseudomonas</taxon>
    </lineage>
</organism>
<gene>
    <name evidence="2" type="ORF">ALP65_00823</name>
</gene>
<dbReference type="Proteomes" id="UP000270834">
    <property type="component" value="Unassembled WGS sequence"/>
</dbReference>
<feature type="transmembrane region" description="Helical" evidence="1">
    <location>
        <begin position="23"/>
        <end position="51"/>
    </location>
</feature>
<dbReference type="AlphaFoldDB" id="A0A3M5EUA0"/>
<dbReference type="Pfam" id="PF05106">
    <property type="entry name" value="Phage_holin_3_1"/>
    <property type="match status" value="1"/>
</dbReference>
<reference evidence="2 3" key="1">
    <citation type="submission" date="2018-08" db="EMBL/GenBank/DDBJ databases">
        <title>Recombination of ecologically and evolutionarily significant loci maintains genetic cohesion in the Pseudomonas syringae species complex.</title>
        <authorList>
            <person name="Dillon M."/>
            <person name="Thakur S."/>
            <person name="Almeida R.N.D."/>
            <person name="Weir B.S."/>
            <person name="Guttman D.S."/>
        </authorList>
    </citation>
    <scope>NUCLEOTIDE SEQUENCE [LARGE SCALE GENOMIC DNA]</scope>
    <source>
        <strain evidence="2 3">ICMP 7846</strain>
    </source>
</reference>
<proteinExistence type="predicted"/>
<sequence>AGFFISAPPRGSETMKMPDKDPITWAALLAWLSAHYPQLYAAGLSFVVALTRVIYGGGTRRQALLEATLCTLITLGLIPVLEWFGLPQNMATAAGVFTGFLGVKKIAEFADRIADWKFPRRGAGE</sequence>
<evidence type="ECO:0000313" key="2">
    <source>
        <dbReference type="EMBL" id="RMS65414.1"/>
    </source>
</evidence>
<accession>A0A3M5EUA0</accession>
<dbReference type="InterPro" id="IPR006481">
    <property type="entry name" value="Phage_lambda_GpS_holin"/>
</dbReference>
<name>A0A3M5EUA0_PSEAI</name>
<keyword evidence="1" id="KW-1133">Transmembrane helix</keyword>
<protein>
    <recommendedName>
        <fullName evidence="4">Phage holin, lambda family</fullName>
    </recommendedName>
</protein>
<evidence type="ECO:0000256" key="1">
    <source>
        <dbReference type="SAM" id="Phobius"/>
    </source>
</evidence>
<comment type="caution">
    <text evidence="2">The sequence shown here is derived from an EMBL/GenBank/DDBJ whole genome shotgun (WGS) entry which is preliminary data.</text>
</comment>
<dbReference type="EMBL" id="RBSQ01000087">
    <property type="protein sequence ID" value="RMS65414.1"/>
    <property type="molecule type" value="Genomic_DNA"/>
</dbReference>
<keyword evidence="1" id="KW-0472">Membrane</keyword>
<keyword evidence="1" id="KW-0812">Transmembrane</keyword>